<organism evidence="2 3">
    <name type="scientific">Actinomadura adrarensis</name>
    <dbReference type="NCBI Taxonomy" id="1819600"/>
    <lineage>
        <taxon>Bacteria</taxon>
        <taxon>Bacillati</taxon>
        <taxon>Actinomycetota</taxon>
        <taxon>Actinomycetes</taxon>
        <taxon>Streptosporangiales</taxon>
        <taxon>Thermomonosporaceae</taxon>
        <taxon>Actinomadura</taxon>
    </lineage>
</organism>
<dbReference type="EMBL" id="JBHTIR010000653">
    <property type="protein sequence ID" value="MFD0851638.1"/>
    <property type="molecule type" value="Genomic_DNA"/>
</dbReference>
<sequence>GLLTGRVDRAWAARHHPAWLDEKDRSGLAGRSEGVRNPESPAGDVREKPPGNTSETHSGT</sequence>
<feature type="compositionally biased region" description="Basic and acidic residues" evidence="1">
    <location>
        <begin position="1"/>
        <end position="11"/>
    </location>
</feature>
<comment type="caution">
    <text evidence="2">The sequence shown here is derived from an EMBL/GenBank/DDBJ whole genome shotgun (WGS) entry which is preliminary data.</text>
</comment>
<feature type="compositionally biased region" description="Polar residues" evidence="1">
    <location>
        <begin position="51"/>
        <end position="60"/>
    </location>
</feature>
<feature type="non-terminal residue" evidence="2">
    <location>
        <position position="1"/>
    </location>
</feature>
<accession>A0ABW3CAY4</accession>
<dbReference type="Proteomes" id="UP001597083">
    <property type="component" value="Unassembled WGS sequence"/>
</dbReference>
<proteinExistence type="predicted"/>
<gene>
    <name evidence="2" type="ORF">ACFQ07_05380</name>
</gene>
<protein>
    <submittedName>
        <fullName evidence="2">Uncharacterized protein</fullName>
    </submittedName>
</protein>
<evidence type="ECO:0000256" key="1">
    <source>
        <dbReference type="SAM" id="MobiDB-lite"/>
    </source>
</evidence>
<evidence type="ECO:0000313" key="2">
    <source>
        <dbReference type="EMBL" id="MFD0851638.1"/>
    </source>
</evidence>
<name>A0ABW3CAY4_9ACTN</name>
<reference evidence="3" key="1">
    <citation type="journal article" date="2019" name="Int. J. Syst. Evol. Microbiol.">
        <title>The Global Catalogue of Microorganisms (GCM) 10K type strain sequencing project: providing services to taxonomists for standard genome sequencing and annotation.</title>
        <authorList>
            <consortium name="The Broad Institute Genomics Platform"/>
            <consortium name="The Broad Institute Genome Sequencing Center for Infectious Disease"/>
            <person name="Wu L."/>
            <person name="Ma J."/>
        </authorList>
    </citation>
    <scope>NUCLEOTIDE SEQUENCE [LARGE SCALE GENOMIC DNA]</scope>
    <source>
        <strain evidence="3">JCM 31696</strain>
    </source>
</reference>
<keyword evidence="3" id="KW-1185">Reference proteome</keyword>
<feature type="region of interest" description="Disordered" evidence="1">
    <location>
        <begin position="1"/>
        <end position="60"/>
    </location>
</feature>
<evidence type="ECO:0000313" key="3">
    <source>
        <dbReference type="Proteomes" id="UP001597083"/>
    </source>
</evidence>